<sequence>LSGDVKDLLMASEKKFTNQKRKEIHDNLIKDYKDLQEKHAYLLKQLSISKDGDDEVLRDSKKPWRHKYPRGLSHEKNNELMASEIKFTRKHLEDEYDTLIKAFQDHQTELMSLSEQEKQKALTQQSDVESHRAILSRLDRHIEHIKRHRKHMEEKYDNFINALQQLHAKACLLDKQMFILIKRVEPKKLRRNEFERGLSKEEYDSLCVGRVNHTRKQIEEEIDTLVQAIKDFQARQTNVFGEQTVKYRKQEETQSGPKRQYRTEYEKGLSNIVKDHWLQTWNPKLERTIRLLMNARKKLEVEAAGWLEELCSKEAGDDTDLTALKNQWCYMMYEEEVDLPQNMPLQLKAVIEYLVSLRKNLKEEEAFMLWWLLRMRHTEQVKADCIEECPPNEVEDHLPQAVDVQSAPPKEMEDHLPQAVDVQSAPPNKVKDQLPQAVDVLSAVNPEAELERIIELLINASKNLQAEEASLLEELSSRQPVEEQDQPDSKKLCKNPLPVQEGEQAQDV</sequence>
<feature type="coiled-coil region" evidence="1">
    <location>
        <begin position="135"/>
        <end position="169"/>
    </location>
</feature>
<feature type="coiled-coil region" evidence="1">
    <location>
        <begin position="447"/>
        <end position="474"/>
    </location>
</feature>
<dbReference type="EMBL" id="CAJHNH020000858">
    <property type="protein sequence ID" value="CAG5120220.1"/>
    <property type="molecule type" value="Genomic_DNA"/>
</dbReference>
<dbReference type="Proteomes" id="UP000678393">
    <property type="component" value="Unassembled WGS sequence"/>
</dbReference>
<protein>
    <submittedName>
        <fullName evidence="3">Uncharacterized protein</fullName>
    </submittedName>
</protein>
<organism evidence="3 4">
    <name type="scientific">Candidula unifasciata</name>
    <dbReference type="NCBI Taxonomy" id="100452"/>
    <lineage>
        <taxon>Eukaryota</taxon>
        <taxon>Metazoa</taxon>
        <taxon>Spiralia</taxon>
        <taxon>Lophotrochozoa</taxon>
        <taxon>Mollusca</taxon>
        <taxon>Gastropoda</taxon>
        <taxon>Heterobranchia</taxon>
        <taxon>Euthyneura</taxon>
        <taxon>Panpulmonata</taxon>
        <taxon>Eupulmonata</taxon>
        <taxon>Stylommatophora</taxon>
        <taxon>Helicina</taxon>
        <taxon>Helicoidea</taxon>
        <taxon>Geomitridae</taxon>
        <taxon>Candidula</taxon>
    </lineage>
</organism>
<evidence type="ECO:0000256" key="2">
    <source>
        <dbReference type="SAM" id="MobiDB-lite"/>
    </source>
</evidence>
<proteinExistence type="predicted"/>
<evidence type="ECO:0000313" key="4">
    <source>
        <dbReference type="Proteomes" id="UP000678393"/>
    </source>
</evidence>
<gene>
    <name evidence="3" type="ORF">CUNI_LOCUS5778</name>
</gene>
<dbReference type="AlphaFoldDB" id="A0A8S3YYG5"/>
<reference evidence="3" key="1">
    <citation type="submission" date="2021-04" db="EMBL/GenBank/DDBJ databases">
        <authorList>
            <consortium name="Molecular Ecology Group"/>
        </authorList>
    </citation>
    <scope>NUCLEOTIDE SEQUENCE</scope>
</reference>
<keyword evidence="1" id="KW-0175">Coiled coil</keyword>
<feature type="region of interest" description="Disordered" evidence="2">
    <location>
        <begin position="474"/>
        <end position="508"/>
    </location>
</feature>
<evidence type="ECO:0000313" key="3">
    <source>
        <dbReference type="EMBL" id="CAG5120220.1"/>
    </source>
</evidence>
<accession>A0A8S3YYG5</accession>
<name>A0A8S3YYG5_9EUPU</name>
<comment type="caution">
    <text evidence="3">The sequence shown here is derived from an EMBL/GenBank/DDBJ whole genome shotgun (WGS) entry which is preliminary data.</text>
</comment>
<evidence type="ECO:0000256" key="1">
    <source>
        <dbReference type="SAM" id="Coils"/>
    </source>
</evidence>
<keyword evidence="4" id="KW-1185">Reference proteome</keyword>
<feature type="non-terminal residue" evidence="3">
    <location>
        <position position="1"/>
    </location>
</feature>